<dbReference type="Proteomes" id="UP000681967">
    <property type="component" value="Unassembled WGS sequence"/>
</dbReference>
<organism evidence="1 4">
    <name type="scientific">Rotaria magnacalcarata</name>
    <dbReference type="NCBI Taxonomy" id="392030"/>
    <lineage>
        <taxon>Eukaryota</taxon>
        <taxon>Metazoa</taxon>
        <taxon>Spiralia</taxon>
        <taxon>Gnathifera</taxon>
        <taxon>Rotifera</taxon>
        <taxon>Eurotatoria</taxon>
        <taxon>Bdelloidea</taxon>
        <taxon>Philodinida</taxon>
        <taxon>Philodinidae</taxon>
        <taxon>Rotaria</taxon>
    </lineage>
</organism>
<dbReference type="EMBL" id="CAJOBI010141251">
    <property type="protein sequence ID" value="CAF4769094.1"/>
    <property type="molecule type" value="Genomic_DNA"/>
</dbReference>
<evidence type="ECO:0000313" key="1">
    <source>
        <dbReference type="EMBL" id="CAF4486837.1"/>
    </source>
</evidence>
<feature type="non-terminal residue" evidence="1">
    <location>
        <position position="63"/>
    </location>
</feature>
<dbReference type="Proteomes" id="UP000681720">
    <property type="component" value="Unassembled WGS sequence"/>
</dbReference>
<proteinExistence type="predicted"/>
<accession>A0A8S2X9Y2</accession>
<evidence type="ECO:0000313" key="3">
    <source>
        <dbReference type="EMBL" id="CAF4996353.1"/>
    </source>
</evidence>
<gene>
    <name evidence="1" type="ORF">BYL167_LOCUS35386</name>
    <name evidence="3" type="ORF">GIL414_LOCUS56966</name>
    <name evidence="2" type="ORF">SMN809_LOCUS45863</name>
</gene>
<comment type="caution">
    <text evidence="1">The sequence shown here is derived from an EMBL/GenBank/DDBJ whole genome shotgun (WGS) entry which is preliminary data.</text>
</comment>
<evidence type="ECO:0000313" key="4">
    <source>
        <dbReference type="Proteomes" id="UP000681967"/>
    </source>
</evidence>
<sequence>SFTVGPLRPGPTVIKNFYTESPLITSRPQHVTDQFYALNEMTIRGFAPKPILTFDELQFPSKT</sequence>
<dbReference type="EMBL" id="CAJOBH010074340">
    <property type="protein sequence ID" value="CAF4486837.1"/>
    <property type="molecule type" value="Genomic_DNA"/>
</dbReference>
<dbReference type="AlphaFoldDB" id="A0A8S2X9Y2"/>
<protein>
    <submittedName>
        <fullName evidence="1">Uncharacterized protein</fullName>
    </submittedName>
</protein>
<reference evidence="1" key="1">
    <citation type="submission" date="2021-02" db="EMBL/GenBank/DDBJ databases">
        <authorList>
            <person name="Nowell W R."/>
        </authorList>
    </citation>
    <scope>NUCLEOTIDE SEQUENCE</scope>
</reference>
<name>A0A8S2X9Y2_9BILA</name>
<dbReference type="Proteomes" id="UP000676336">
    <property type="component" value="Unassembled WGS sequence"/>
</dbReference>
<feature type="non-terminal residue" evidence="1">
    <location>
        <position position="1"/>
    </location>
</feature>
<evidence type="ECO:0000313" key="2">
    <source>
        <dbReference type="EMBL" id="CAF4769094.1"/>
    </source>
</evidence>
<dbReference type="EMBL" id="CAJOBJ010205777">
    <property type="protein sequence ID" value="CAF4996353.1"/>
    <property type="molecule type" value="Genomic_DNA"/>
</dbReference>